<dbReference type="Gene3D" id="3.40.50.1450">
    <property type="entry name" value="HybD-like"/>
    <property type="match status" value="1"/>
</dbReference>
<dbReference type="Pfam" id="PF01750">
    <property type="entry name" value="HycI"/>
    <property type="match status" value="1"/>
</dbReference>
<dbReference type="RefSeq" id="WP_092062504.1">
    <property type="nucleotide sequence ID" value="NZ_FNIN01000001.1"/>
</dbReference>
<dbReference type="SUPFAM" id="SSF53163">
    <property type="entry name" value="HybD-like"/>
    <property type="match status" value="1"/>
</dbReference>
<evidence type="ECO:0000313" key="6">
    <source>
        <dbReference type="Proteomes" id="UP000199602"/>
    </source>
</evidence>
<keyword evidence="4" id="KW-0378">Hydrolase</keyword>
<evidence type="ECO:0000313" key="5">
    <source>
        <dbReference type="EMBL" id="SDN31528.1"/>
    </source>
</evidence>
<dbReference type="OrthoDB" id="9792731at2"/>
<proteinExistence type="inferred from homology"/>
<dbReference type="PANTHER" id="PTHR30302:SF1">
    <property type="entry name" value="HYDROGENASE 2 MATURATION PROTEASE"/>
    <property type="match status" value="1"/>
</dbReference>
<evidence type="ECO:0000256" key="1">
    <source>
        <dbReference type="ARBA" id="ARBA00006814"/>
    </source>
</evidence>
<evidence type="ECO:0000256" key="4">
    <source>
        <dbReference type="ARBA" id="ARBA00022801"/>
    </source>
</evidence>
<reference evidence="5 6" key="1">
    <citation type="submission" date="2016-10" db="EMBL/GenBank/DDBJ databases">
        <authorList>
            <person name="de Groot N.N."/>
        </authorList>
    </citation>
    <scope>NUCLEOTIDE SEQUENCE [LARGE SCALE GENOMIC DNA]</scope>
    <source>
        <strain evidence="5 6">DSM 15269</strain>
    </source>
</reference>
<sequence>MKEVVVIGIGNPLLSDDRAGIVIVEDLEREGLPAQFEILYTVGFELLDKILGYKKAIIVDACMLGQKIGDILEVKVEDIFASSKLVNSHAMHIGTSLKLGFELYPDLMPKEVKIFLIEVENIEEFSKNFTPEVKKAVEEVKQRIKQELCL</sequence>
<dbReference type="CDD" id="cd00518">
    <property type="entry name" value="H2MP"/>
    <property type="match status" value="1"/>
</dbReference>
<dbReference type="Proteomes" id="UP000199602">
    <property type="component" value="Unassembled WGS sequence"/>
</dbReference>
<evidence type="ECO:0000256" key="3">
    <source>
        <dbReference type="ARBA" id="ARBA00022750"/>
    </source>
</evidence>
<comment type="similarity">
    <text evidence="1">Belongs to the peptidase A31 family.</text>
</comment>
<evidence type="ECO:0000256" key="2">
    <source>
        <dbReference type="ARBA" id="ARBA00022670"/>
    </source>
</evidence>
<dbReference type="PANTHER" id="PTHR30302">
    <property type="entry name" value="HYDROGENASE 1 MATURATION PROTEASE"/>
    <property type="match status" value="1"/>
</dbReference>
<protein>
    <submittedName>
        <fullName evidence="5">Hydrogenase maturation protease</fullName>
    </submittedName>
</protein>
<dbReference type="STRING" id="206665.SAMN04488516_101372"/>
<dbReference type="EMBL" id="FNIN01000001">
    <property type="protein sequence ID" value="SDN31528.1"/>
    <property type="molecule type" value="Genomic_DNA"/>
</dbReference>
<dbReference type="InterPro" id="IPR023430">
    <property type="entry name" value="Pept_HybD-like_dom_sf"/>
</dbReference>
<dbReference type="NCBIfam" id="TIGR00072">
    <property type="entry name" value="hydrog_prot"/>
    <property type="match status" value="1"/>
</dbReference>
<keyword evidence="2 5" id="KW-0645">Protease</keyword>
<keyword evidence="3" id="KW-0064">Aspartyl protease</keyword>
<dbReference type="GO" id="GO:0008047">
    <property type="term" value="F:enzyme activator activity"/>
    <property type="evidence" value="ECO:0007669"/>
    <property type="project" value="InterPro"/>
</dbReference>
<accession>A0A1H0AD35</accession>
<dbReference type="InterPro" id="IPR000671">
    <property type="entry name" value="Peptidase_A31"/>
</dbReference>
<name>A0A1H0AD35_9BACT</name>
<organism evidence="5 6">
    <name type="scientific">Desulfonauticus submarinus</name>
    <dbReference type="NCBI Taxonomy" id="206665"/>
    <lineage>
        <taxon>Bacteria</taxon>
        <taxon>Pseudomonadati</taxon>
        <taxon>Thermodesulfobacteriota</taxon>
        <taxon>Desulfovibrionia</taxon>
        <taxon>Desulfovibrionales</taxon>
        <taxon>Desulfonauticaceae</taxon>
        <taxon>Desulfonauticus</taxon>
    </lineage>
</organism>
<gene>
    <name evidence="5" type="ORF">SAMN04488516_101372</name>
</gene>
<dbReference type="GO" id="GO:0016485">
    <property type="term" value="P:protein processing"/>
    <property type="evidence" value="ECO:0007669"/>
    <property type="project" value="TreeGrafter"/>
</dbReference>
<dbReference type="AlphaFoldDB" id="A0A1H0AD35"/>
<dbReference type="GO" id="GO:0004190">
    <property type="term" value="F:aspartic-type endopeptidase activity"/>
    <property type="evidence" value="ECO:0007669"/>
    <property type="project" value="UniProtKB-KW"/>
</dbReference>
<keyword evidence="6" id="KW-1185">Reference proteome</keyword>